<dbReference type="GO" id="GO:0004519">
    <property type="term" value="F:endonuclease activity"/>
    <property type="evidence" value="ECO:0007669"/>
    <property type="project" value="UniProtKB-UniRule"/>
</dbReference>
<evidence type="ECO:0000259" key="10">
    <source>
        <dbReference type="SMART" id="SM01194"/>
    </source>
</evidence>
<evidence type="ECO:0000313" key="14">
    <source>
        <dbReference type="Proteomes" id="UP000196694"/>
    </source>
</evidence>
<evidence type="ECO:0000256" key="8">
    <source>
        <dbReference type="ARBA" id="ARBA00022801"/>
    </source>
</evidence>
<dbReference type="PANTHER" id="PTHR10853">
    <property type="entry name" value="PELOTA"/>
    <property type="match status" value="1"/>
</dbReference>
<dbReference type="AlphaFoldDB" id="A0A0P0N4K0"/>
<dbReference type="InterPro" id="IPR004405">
    <property type="entry name" value="TF_pelota"/>
</dbReference>
<evidence type="ECO:0000256" key="6">
    <source>
        <dbReference type="ARBA" id="ARBA00022723"/>
    </source>
</evidence>
<gene>
    <name evidence="9" type="primary">pelA</name>
    <name evidence="12" type="ORF">Pdsh_05260</name>
    <name evidence="11" type="ORF">Pyrde_1631</name>
</gene>
<evidence type="ECO:0000313" key="12">
    <source>
        <dbReference type="EMBL" id="OWJ55095.1"/>
    </source>
</evidence>
<organism evidence="11 13">
    <name type="scientific">Pyrodictium delaneyi</name>
    <dbReference type="NCBI Taxonomy" id="1273541"/>
    <lineage>
        <taxon>Archaea</taxon>
        <taxon>Thermoproteota</taxon>
        <taxon>Thermoprotei</taxon>
        <taxon>Desulfurococcales</taxon>
        <taxon>Pyrodictiaceae</taxon>
        <taxon>Pyrodictium</taxon>
    </lineage>
</organism>
<dbReference type="PANTHER" id="PTHR10853:SF0">
    <property type="entry name" value="PROTEIN PELOTA HOMOLOG"/>
    <property type="match status" value="1"/>
</dbReference>
<dbReference type="InterPro" id="IPR042226">
    <property type="entry name" value="eFR1_2_sf"/>
</dbReference>
<comment type="domain">
    <text evidence="9">The N-terminal domain has the RNA-binding Sm fold. It harbors the endoribonuclease activity.</text>
</comment>
<evidence type="ECO:0000313" key="11">
    <source>
        <dbReference type="EMBL" id="ALL01674.1"/>
    </source>
</evidence>
<keyword evidence="4 9" id="KW-0963">Cytoplasm</keyword>
<dbReference type="Gene3D" id="3.30.420.60">
    <property type="entry name" value="eRF1 domain 2"/>
    <property type="match status" value="1"/>
</dbReference>
<accession>A0A0P0N4K0</accession>
<dbReference type="GO" id="GO:0071025">
    <property type="term" value="P:RNA surveillance"/>
    <property type="evidence" value="ECO:0007669"/>
    <property type="project" value="InterPro"/>
</dbReference>
<dbReference type="GO" id="GO:0070481">
    <property type="term" value="P:nuclear-transcribed mRNA catabolic process, non-stop decay"/>
    <property type="evidence" value="ECO:0007669"/>
    <property type="project" value="InterPro"/>
</dbReference>
<name>A0A0P0N4K0_9CREN</name>
<dbReference type="InterPro" id="IPR005140">
    <property type="entry name" value="eRF1_Pelota-like_N"/>
</dbReference>
<dbReference type="InterPro" id="IPR023521">
    <property type="entry name" value="Pelota_arc"/>
</dbReference>
<dbReference type="Pfam" id="PF03465">
    <property type="entry name" value="eRF1_3"/>
    <property type="match status" value="1"/>
</dbReference>
<keyword evidence="7 9" id="KW-0255">Endonuclease</keyword>
<evidence type="ECO:0000313" key="13">
    <source>
        <dbReference type="Proteomes" id="UP000058613"/>
    </source>
</evidence>
<dbReference type="Gene3D" id="2.30.30.870">
    <property type="entry name" value="Pelota, domain A"/>
    <property type="match status" value="1"/>
</dbReference>
<dbReference type="EMBL" id="CP013011">
    <property type="protein sequence ID" value="ALL01674.1"/>
    <property type="molecule type" value="Genomic_DNA"/>
</dbReference>
<dbReference type="InterPro" id="IPR029064">
    <property type="entry name" value="Ribosomal_eL30-like_sf"/>
</dbReference>
<sequence>MKIVYKDPRRGAVKVVPETTDDIWILSTVIQPGDLVRARTVREVHFGERGSGRSSRVPMTLTIRVEKTEFQAFTTRLRIRGLVVEGPEKYGVLGKYHTISIDVGRELEIVKPQGWPHALLAKLESSGPQPAAVIIAVDYDEYAIAVVRDQGVRVLAEGSLHLPGKDDPLREERMKEALTVIAKTAAGIVERERPLLVVVAGPGNLKDMVAERLRHMLPQGVKLLTDHVSMGGHAGVLEEVRRGVMREALREAAAIRAEKIVEEFEKLLAREPERVAYTLDIVMEAARMGAVEQLLVLDELLHHPDPEVRSRVDELLRLADSTRAEINFVSMEAPVGAKVKSLGGVIAILRYPLQLQRKASS</sequence>
<evidence type="ECO:0000256" key="3">
    <source>
        <dbReference type="ARBA" id="ARBA00009504"/>
    </source>
</evidence>
<dbReference type="GO" id="GO:0070651">
    <property type="term" value="P:nonfunctional rRNA decay"/>
    <property type="evidence" value="ECO:0007669"/>
    <property type="project" value="TreeGrafter"/>
</dbReference>
<evidence type="ECO:0000256" key="9">
    <source>
        <dbReference type="HAMAP-Rule" id="MF_01853"/>
    </source>
</evidence>
<dbReference type="GO" id="GO:0016787">
    <property type="term" value="F:hydrolase activity"/>
    <property type="evidence" value="ECO:0007669"/>
    <property type="project" value="UniProtKB-KW"/>
</dbReference>
<evidence type="ECO:0000256" key="4">
    <source>
        <dbReference type="ARBA" id="ARBA00022490"/>
    </source>
</evidence>
<keyword evidence="5 9" id="KW-0540">Nuclease</keyword>
<evidence type="ECO:0000256" key="7">
    <source>
        <dbReference type="ARBA" id="ARBA00022759"/>
    </source>
</evidence>
<comment type="function">
    <text evidence="9">May function in recognizing stalled ribosomes, interact with stem-loop structures in stalled mRNA molecules, and effect endonucleolytic cleavage of the mRNA. May play a role in the release non-functional ribosomes and degradation of damaged mRNAs. Has endoribonuclease activity.</text>
</comment>
<dbReference type="HAMAP" id="MF_01853">
    <property type="entry name" value="PelO"/>
    <property type="match status" value="1"/>
</dbReference>
<dbReference type="InterPro" id="IPR005142">
    <property type="entry name" value="eRF1_3"/>
</dbReference>
<dbReference type="NCBIfam" id="TIGR00111">
    <property type="entry name" value="pelota"/>
    <property type="match status" value="1"/>
</dbReference>
<dbReference type="SUPFAM" id="SSF159065">
    <property type="entry name" value="Dom34/Pelota N-terminal domain-like"/>
    <property type="match status" value="1"/>
</dbReference>
<dbReference type="STRING" id="1273541.Pyrde_1631"/>
<feature type="domain" description="eRF1/Pelota-like N-terminal" evidence="10">
    <location>
        <begin position="1"/>
        <end position="128"/>
    </location>
</feature>
<keyword evidence="6 9" id="KW-0479">Metal-binding</keyword>
<dbReference type="InterPro" id="IPR058547">
    <property type="entry name" value="Pelota_N"/>
</dbReference>
<dbReference type="GO" id="GO:0070966">
    <property type="term" value="P:nuclear-transcribed mRNA catabolic process, no-go decay"/>
    <property type="evidence" value="ECO:0007669"/>
    <property type="project" value="InterPro"/>
</dbReference>
<dbReference type="EC" id="3.1.-.-" evidence="9"/>
<dbReference type="OrthoDB" id="31300at2157"/>
<evidence type="ECO:0000256" key="2">
    <source>
        <dbReference type="ARBA" id="ARBA00004496"/>
    </source>
</evidence>
<dbReference type="RefSeq" id="WP_055409823.1">
    <property type="nucleotide sequence ID" value="NZ_CP013011.1"/>
</dbReference>
<dbReference type="Pfam" id="PF26356">
    <property type="entry name" value="Pelota_N"/>
    <property type="match status" value="1"/>
</dbReference>
<dbReference type="GO" id="GO:0005737">
    <property type="term" value="C:cytoplasm"/>
    <property type="evidence" value="ECO:0007669"/>
    <property type="project" value="UniProtKB-SubCell"/>
</dbReference>
<evidence type="ECO:0000256" key="1">
    <source>
        <dbReference type="ARBA" id="ARBA00001968"/>
    </source>
</evidence>
<proteinExistence type="inferred from homology"/>
<dbReference type="GeneID" id="26099971"/>
<dbReference type="Proteomes" id="UP000196694">
    <property type="component" value="Unassembled WGS sequence"/>
</dbReference>
<dbReference type="SUPFAM" id="SSF53137">
    <property type="entry name" value="Translational machinery components"/>
    <property type="match status" value="1"/>
</dbReference>
<evidence type="ECO:0000256" key="5">
    <source>
        <dbReference type="ARBA" id="ARBA00022722"/>
    </source>
</evidence>
<keyword evidence="14" id="KW-1185">Reference proteome</keyword>
<reference evidence="12 14" key="2">
    <citation type="submission" date="2017-05" db="EMBL/GenBank/DDBJ databases">
        <title>The draft genome of the hyperthermophilic archaeon 'Pyrodictium delaneyi strain Hulk', an iron and nitrate reducer, reveals the capacity for sulfate reduction.</title>
        <authorList>
            <person name="Demey L.M."/>
            <person name="Miller C."/>
            <person name="Manzella M."/>
            <person name="Reguera G."/>
            <person name="Kashefi K."/>
        </authorList>
    </citation>
    <scope>NUCLEOTIDE SEQUENCE [LARGE SCALE GENOMIC DNA]</scope>
    <source>
        <strain evidence="12 14">Hulk</strain>
    </source>
</reference>
<dbReference type="KEGG" id="pdl:Pyrde_1631"/>
<comment type="cofactor">
    <cofactor evidence="1 9">
        <name>a divalent metal cation</name>
        <dbReference type="ChEBI" id="CHEBI:60240"/>
    </cofactor>
</comment>
<dbReference type="Proteomes" id="UP000058613">
    <property type="component" value="Chromosome"/>
</dbReference>
<dbReference type="Gene3D" id="3.30.1330.30">
    <property type="match status" value="1"/>
</dbReference>
<comment type="similarity">
    <text evidence="3 9">Belongs to the eukaryotic release factor 1 family. Pelota subfamily.</text>
</comment>
<dbReference type="GO" id="GO:0032790">
    <property type="term" value="P:ribosome disassembly"/>
    <property type="evidence" value="ECO:0007669"/>
    <property type="project" value="TreeGrafter"/>
</dbReference>
<dbReference type="SUPFAM" id="SSF55315">
    <property type="entry name" value="L30e-like"/>
    <property type="match status" value="1"/>
</dbReference>
<dbReference type="SMART" id="SM01194">
    <property type="entry name" value="eRF1_1"/>
    <property type="match status" value="1"/>
</dbReference>
<dbReference type="GO" id="GO:0046872">
    <property type="term" value="F:metal ion binding"/>
    <property type="evidence" value="ECO:0007669"/>
    <property type="project" value="UniProtKB-UniRule"/>
</dbReference>
<comment type="subunit">
    <text evidence="9">Monomer.</text>
</comment>
<keyword evidence="8 9" id="KW-0378">Hydrolase</keyword>
<protein>
    <recommendedName>
        <fullName evidence="9">Protein pelota homolog</fullName>
        <ecNumber evidence="9">3.1.-.-</ecNumber>
    </recommendedName>
</protein>
<dbReference type="EMBL" id="NCQP01000002">
    <property type="protein sequence ID" value="OWJ55095.1"/>
    <property type="molecule type" value="Genomic_DNA"/>
</dbReference>
<comment type="subcellular location">
    <subcellularLocation>
        <location evidence="2 9">Cytoplasm</location>
    </subcellularLocation>
</comment>
<dbReference type="InterPro" id="IPR038069">
    <property type="entry name" value="Pelota/DOM34_N"/>
</dbReference>
<reference evidence="11 13" key="1">
    <citation type="submission" date="2015-10" db="EMBL/GenBank/DDBJ databases">
        <title>Complete genome sequence of hyperthermophilic archaeon Pyrodictium delaneyi Su06.</title>
        <authorList>
            <person name="Jung J.-H."/>
            <person name="Lin J."/>
            <person name="Holden J.F."/>
            <person name="Park C.-S."/>
        </authorList>
    </citation>
    <scope>NUCLEOTIDE SEQUENCE [LARGE SCALE GENOMIC DNA]</scope>
    <source>
        <strain evidence="11 13">Su06</strain>
    </source>
</reference>